<dbReference type="InterPro" id="IPR033140">
    <property type="entry name" value="Lipase_GDXG_put_SER_AS"/>
</dbReference>
<dbReference type="GO" id="GO:0047378">
    <property type="term" value="F:acetylalkylglycerol acetylhydrolase activity"/>
    <property type="evidence" value="ECO:0007669"/>
    <property type="project" value="UniProtKB-EC"/>
</dbReference>
<comment type="catalytic activity">
    <reaction evidence="21">
        <text>a cholesterol ester + H2O = cholesterol + a fatty acid + H(+)</text>
        <dbReference type="Rhea" id="RHEA:36403"/>
        <dbReference type="ChEBI" id="CHEBI:15377"/>
        <dbReference type="ChEBI" id="CHEBI:15378"/>
        <dbReference type="ChEBI" id="CHEBI:16113"/>
        <dbReference type="ChEBI" id="CHEBI:17002"/>
        <dbReference type="ChEBI" id="CHEBI:28868"/>
    </reaction>
    <physiologicalReaction direction="left-to-right" evidence="21">
        <dbReference type="Rhea" id="RHEA:36404"/>
    </physiologicalReaction>
</comment>
<evidence type="ECO:0000256" key="14">
    <source>
        <dbReference type="ARBA" id="ARBA00023180"/>
    </source>
</evidence>
<keyword evidence="10" id="KW-0735">Signal-anchor</keyword>
<dbReference type="InterPro" id="IPR013094">
    <property type="entry name" value="AB_hydrolase_3"/>
</dbReference>
<keyword evidence="7" id="KW-0256">Endoplasmic reticulum</keyword>
<accession>A0AAD8ZXA5</accession>
<dbReference type="GO" id="GO:0005886">
    <property type="term" value="C:plasma membrane"/>
    <property type="evidence" value="ECO:0007669"/>
    <property type="project" value="UniProtKB-SubCell"/>
</dbReference>
<evidence type="ECO:0000256" key="4">
    <source>
        <dbReference type="ARBA" id="ARBA00022475"/>
    </source>
</evidence>
<comment type="subcellular location">
    <subcellularLocation>
        <location evidence="2">Cell membrane</location>
        <topology evidence="2">Single-pass type II membrane protein</topology>
    </subcellularLocation>
    <subcellularLocation>
        <location evidence="1">Microsome</location>
    </subcellularLocation>
</comment>
<evidence type="ECO:0000256" key="19">
    <source>
        <dbReference type="ARBA" id="ARBA00044256"/>
    </source>
</evidence>
<evidence type="ECO:0000256" key="5">
    <source>
        <dbReference type="ARBA" id="ARBA00022692"/>
    </source>
</evidence>
<evidence type="ECO:0000259" key="25">
    <source>
        <dbReference type="Pfam" id="PF07859"/>
    </source>
</evidence>
<evidence type="ECO:0000256" key="10">
    <source>
        <dbReference type="ARBA" id="ARBA00022968"/>
    </source>
</evidence>
<comment type="caution">
    <text evidence="26">The sequence shown here is derived from an EMBL/GenBank/DDBJ whole genome shotgun (WGS) entry which is preliminary data.</text>
</comment>
<feature type="active site" evidence="23">
    <location>
        <position position="345"/>
    </location>
</feature>
<evidence type="ECO:0000256" key="1">
    <source>
        <dbReference type="ARBA" id="ARBA00004144"/>
    </source>
</evidence>
<keyword evidence="6" id="KW-0378">Hydrolase</keyword>
<keyword evidence="9" id="KW-0442">Lipid degradation</keyword>
<comment type="catalytic activity">
    <reaction evidence="20">
        <text>cholesteryl (9Z-octadecenoate) + H2O = cholesterol + (9Z)-octadecenoate + H(+)</text>
        <dbReference type="Rhea" id="RHEA:33875"/>
        <dbReference type="ChEBI" id="CHEBI:15377"/>
        <dbReference type="ChEBI" id="CHEBI:15378"/>
        <dbReference type="ChEBI" id="CHEBI:16113"/>
        <dbReference type="ChEBI" id="CHEBI:30823"/>
        <dbReference type="ChEBI" id="CHEBI:46898"/>
    </reaction>
    <physiologicalReaction direction="left-to-right" evidence="20">
        <dbReference type="Rhea" id="RHEA:33876"/>
    </physiologicalReaction>
</comment>
<evidence type="ECO:0000313" key="26">
    <source>
        <dbReference type="EMBL" id="KAK1806486.1"/>
    </source>
</evidence>
<keyword evidence="27" id="KW-1185">Reference proteome</keyword>
<dbReference type="InterPro" id="IPR050300">
    <property type="entry name" value="GDXG_lipolytic_enzyme"/>
</dbReference>
<dbReference type="PANTHER" id="PTHR48081:SF29">
    <property type="entry name" value="NEUTRAL CHOLESTEROL ESTER HYDROLASE 1"/>
    <property type="match status" value="1"/>
</dbReference>
<organism evidence="26 27">
    <name type="scientific">Electrophorus voltai</name>
    <dbReference type="NCBI Taxonomy" id="2609070"/>
    <lineage>
        <taxon>Eukaryota</taxon>
        <taxon>Metazoa</taxon>
        <taxon>Chordata</taxon>
        <taxon>Craniata</taxon>
        <taxon>Vertebrata</taxon>
        <taxon>Euteleostomi</taxon>
        <taxon>Actinopterygii</taxon>
        <taxon>Neopterygii</taxon>
        <taxon>Teleostei</taxon>
        <taxon>Ostariophysi</taxon>
        <taxon>Gymnotiformes</taxon>
        <taxon>Gymnotoidei</taxon>
        <taxon>Gymnotidae</taxon>
        <taxon>Electrophorus</taxon>
    </lineage>
</organism>
<dbReference type="InterPro" id="IPR017157">
    <property type="entry name" value="Arylacetamide_deacetylase"/>
</dbReference>
<evidence type="ECO:0000256" key="6">
    <source>
        <dbReference type="ARBA" id="ARBA00022801"/>
    </source>
</evidence>
<keyword evidence="8" id="KW-0492">Microsome</keyword>
<evidence type="ECO:0000256" key="18">
    <source>
        <dbReference type="ARBA" id="ARBA00044219"/>
    </source>
</evidence>
<reference evidence="26" key="1">
    <citation type="submission" date="2023-03" db="EMBL/GenBank/DDBJ databases">
        <title>Electrophorus voltai genome.</title>
        <authorList>
            <person name="Bian C."/>
        </authorList>
    </citation>
    <scope>NUCLEOTIDE SEQUENCE</scope>
    <source>
        <strain evidence="26">CB-2022</strain>
        <tissue evidence="26">Muscle</tissue>
    </source>
</reference>
<evidence type="ECO:0000256" key="2">
    <source>
        <dbReference type="ARBA" id="ARBA00004401"/>
    </source>
</evidence>
<evidence type="ECO:0000256" key="8">
    <source>
        <dbReference type="ARBA" id="ARBA00022848"/>
    </source>
</evidence>
<feature type="domain" description="Alpha/beta hydrolase fold-3" evidence="25">
    <location>
        <begin position="63"/>
        <end position="160"/>
    </location>
</feature>
<evidence type="ECO:0000256" key="13">
    <source>
        <dbReference type="ARBA" id="ARBA00023136"/>
    </source>
</evidence>
<evidence type="ECO:0000256" key="12">
    <source>
        <dbReference type="ARBA" id="ARBA00023098"/>
    </source>
</evidence>
<evidence type="ECO:0000256" key="20">
    <source>
        <dbReference type="ARBA" id="ARBA00047653"/>
    </source>
</evidence>
<evidence type="ECO:0000256" key="17">
    <source>
        <dbReference type="ARBA" id="ARBA00044162"/>
    </source>
</evidence>
<dbReference type="PANTHER" id="PTHR48081">
    <property type="entry name" value="AB HYDROLASE SUPERFAMILY PROTEIN C4A8.06C"/>
    <property type="match status" value="1"/>
</dbReference>
<proteinExistence type="inferred from homology"/>
<dbReference type="Proteomes" id="UP001239994">
    <property type="component" value="Unassembled WGS sequence"/>
</dbReference>
<dbReference type="AlphaFoldDB" id="A0AAD8ZXA5"/>
<keyword evidence="12" id="KW-0443">Lipid metabolism</keyword>
<evidence type="ECO:0000256" key="7">
    <source>
        <dbReference type="ARBA" id="ARBA00022824"/>
    </source>
</evidence>
<dbReference type="PIRSF" id="PIRSF037251">
    <property type="entry name" value="Arylacetamide_deacetylase"/>
    <property type="match status" value="1"/>
</dbReference>
<evidence type="ECO:0000256" key="23">
    <source>
        <dbReference type="PIRSR" id="PIRSR037251-1"/>
    </source>
</evidence>
<dbReference type="GO" id="GO:0016042">
    <property type="term" value="P:lipid catabolic process"/>
    <property type="evidence" value="ECO:0007669"/>
    <property type="project" value="UniProtKB-KW"/>
</dbReference>
<evidence type="ECO:0000256" key="21">
    <source>
        <dbReference type="ARBA" id="ARBA00048913"/>
    </source>
</evidence>
<keyword evidence="11" id="KW-1133">Transmembrane helix</keyword>
<name>A0AAD8ZXA5_9TELE</name>
<evidence type="ECO:0000256" key="24">
    <source>
        <dbReference type="PROSITE-ProRule" id="PRU10038"/>
    </source>
</evidence>
<evidence type="ECO:0000256" key="3">
    <source>
        <dbReference type="ARBA" id="ARBA00010515"/>
    </source>
</evidence>
<protein>
    <recommendedName>
        <fullName evidence="17">Neutral cholesterol ester hydrolase 1</fullName>
        <ecNumber evidence="16">3.1.1.71</ecNumber>
    </recommendedName>
    <alternativeName>
        <fullName evidence="18">Acetylalkylglycerol acetylhydrolase</fullName>
    </alternativeName>
    <alternativeName>
        <fullName evidence="19">Arylacetamide deacetylase-like 1</fullName>
    </alternativeName>
</protein>
<feature type="active site" evidence="23">
    <location>
        <position position="375"/>
    </location>
</feature>
<evidence type="ECO:0000313" key="27">
    <source>
        <dbReference type="Proteomes" id="UP001239994"/>
    </source>
</evidence>
<dbReference type="SUPFAM" id="SSF53474">
    <property type="entry name" value="alpha/beta-Hydrolases"/>
    <property type="match status" value="1"/>
</dbReference>
<sequence length="405" mass="44824">GNLIQDLGLCHHVRVLNFVVSVLELRDPRSSEFVRVTDTSFSGVPARVFESIAPGPERLKRGVIYFHGGGWALGSGRMRSYDLLCRKMAEELDAVIISVDYKLAPDAHFPEQYDDALSACRHILKAEVLASLSMDPERVAVSGDSAGGNLAAAVTQQVLKLDQRDSRPARNQSGPVNQGRACLAQQKLSDGGAICSLTQLAVDTSVSVRLKAQALVYPVLQALDFNTPSYQQNSDVPILYRPLMARFWLEYLSGDLSLVPYLLANNHTALDQSQEAEEAWAKVNWTRLLAPTFHKHYKPVVPRQGTPRLLEQLPGLLDVRAAPLLAEGGVLKKVPPAYILTCEHDVLRDDGLMYAQRLEEAGVAVTSDHYEEGFHGCMVFAFWPVCFSVGKRSLRNYISWLEQNL</sequence>
<evidence type="ECO:0000256" key="15">
    <source>
        <dbReference type="ARBA" id="ARBA00023406"/>
    </source>
</evidence>
<comment type="similarity">
    <text evidence="3">Belongs to the 'GDXG' lipolytic enzyme family.</text>
</comment>
<evidence type="ECO:0000256" key="16">
    <source>
        <dbReference type="ARBA" id="ARBA00044060"/>
    </source>
</evidence>
<evidence type="ECO:0000256" key="11">
    <source>
        <dbReference type="ARBA" id="ARBA00022989"/>
    </source>
</evidence>
<feature type="active site" evidence="23 24">
    <location>
        <position position="145"/>
    </location>
</feature>
<evidence type="ECO:0000256" key="9">
    <source>
        <dbReference type="ARBA" id="ARBA00022963"/>
    </source>
</evidence>
<dbReference type="EMBL" id="JAROKS010000001">
    <property type="protein sequence ID" value="KAK1806486.1"/>
    <property type="molecule type" value="Genomic_DNA"/>
</dbReference>
<evidence type="ECO:0000256" key="22">
    <source>
        <dbReference type="ARBA" id="ARBA00049214"/>
    </source>
</evidence>
<keyword evidence="14" id="KW-0325">Glycoprotein</keyword>
<comment type="catalytic activity">
    <reaction evidence="22">
        <text>a 1-O-alkyl-2-acetyl-sn-glycerol + H2O = a 1-O-alkyl-sn-glycerol + acetate + H(+)</text>
        <dbReference type="Rhea" id="RHEA:11552"/>
        <dbReference type="ChEBI" id="CHEBI:15377"/>
        <dbReference type="ChEBI" id="CHEBI:15378"/>
        <dbReference type="ChEBI" id="CHEBI:15850"/>
        <dbReference type="ChEBI" id="CHEBI:16291"/>
        <dbReference type="ChEBI" id="CHEBI:30089"/>
        <dbReference type="EC" id="3.1.1.71"/>
    </reaction>
    <physiologicalReaction direction="left-to-right" evidence="22">
        <dbReference type="Rhea" id="RHEA:11553"/>
    </physiologicalReaction>
</comment>
<comment type="catalytic activity">
    <reaction evidence="15">
        <text>1-O-hexadecyl-2-acetyl-sn-glycerol + H2O = 1-O-hexadecyl-sn-glycerol + acetate + H(+)</text>
        <dbReference type="Rhea" id="RHEA:38563"/>
        <dbReference type="ChEBI" id="CHEBI:15377"/>
        <dbReference type="ChEBI" id="CHEBI:15378"/>
        <dbReference type="ChEBI" id="CHEBI:30089"/>
        <dbReference type="ChEBI" id="CHEBI:34115"/>
        <dbReference type="ChEBI" id="CHEBI:75936"/>
    </reaction>
    <physiologicalReaction direction="left-to-right" evidence="15">
        <dbReference type="Rhea" id="RHEA:38564"/>
    </physiologicalReaction>
</comment>
<dbReference type="InterPro" id="IPR029058">
    <property type="entry name" value="AB_hydrolase_fold"/>
</dbReference>
<gene>
    <name evidence="26" type="ORF">P4O66_004999</name>
</gene>
<keyword evidence="13" id="KW-0472">Membrane</keyword>
<feature type="non-terminal residue" evidence="26">
    <location>
        <position position="405"/>
    </location>
</feature>
<feature type="domain" description="Alpha/beta hydrolase fold-3" evidence="25">
    <location>
        <begin position="316"/>
        <end position="378"/>
    </location>
</feature>
<dbReference type="PROSITE" id="PS01174">
    <property type="entry name" value="LIPASE_GDXG_SER"/>
    <property type="match status" value="1"/>
</dbReference>
<keyword evidence="4" id="KW-1003">Cell membrane</keyword>
<keyword evidence="5" id="KW-0812">Transmembrane</keyword>
<dbReference type="Gene3D" id="3.40.50.1820">
    <property type="entry name" value="alpha/beta hydrolase"/>
    <property type="match status" value="1"/>
</dbReference>
<dbReference type="EC" id="3.1.1.71" evidence="16"/>
<dbReference type="Pfam" id="PF07859">
    <property type="entry name" value="Abhydrolase_3"/>
    <property type="match status" value="2"/>
</dbReference>